<dbReference type="PANTHER" id="PTHR35024:SF4">
    <property type="entry name" value="POLYMER-FORMING CYTOSKELETAL PROTEIN"/>
    <property type="match status" value="1"/>
</dbReference>
<gene>
    <name evidence="2" type="ORF">QQ020_03435</name>
</gene>
<keyword evidence="3" id="KW-1185">Reference proteome</keyword>
<protein>
    <submittedName>
        <fullName evidence="2">Polymer-forming cytoskeletal protein</fullName>
    </submittedName>
</protein>
<accession>A0ABT8L056</accession>
<dbReference type="Proteomes" id="UP001172083">
    <property type="component" value="Unassembled WGS sequence"/>
</dbReference>
<dbReference type="EMBL" id="JAUJEB010000001">
    <property type="protein sequence ID" value="MDN5211080.1"/>
    <property type="molecule type" value="Genomic_DNA"/>
</dbReference>
<dbReference type="Pfam" id="PF04519">
    <property type="entry name" value="Bactofilin"/>
    <property type="match status" value="1"/>
</dbReference>
<evidence type="ECO:0000313" key="2">
    <source>
        <dbReference type="EMBL" id="MDN5211080.1"/>
    </source>
</evidence>
<proteinExistence type="inferred from homology"/>
<reference evidence="2" key="1">
    <citation type="submission" date="2023-06" db="EMBL/GenBank/DDBJ databases">
        <title>Genomic of Agaribacillus aureum.</title>
        <authorList>
            <person name="Wang G."/>
        </authorList>
    </citation>
    <scope>NUCLEOTIDE SEQUENCE</scope>
    <source>
        <strain evidence="2">BMA12</strain>
    </source>
</reference>
<comment type="similarity">
    <text evidence="1">Belongs to the bactofilin family.</text>
</comment>
<evidence type="ECO:0000256" key="1">
    <source>
        <dbReference type="ARBA" id="ARBA00044755"/>
    </source>
</evidence>
<sequence length="148" mass="15843">MFNNQFIQEEEVGSTNNAISKGTTLRGKVETSGSIRIDGEIIGDVNTQAKIVLGDSSRVEGNIWAKNADIGGIVEGKVEVGETLILKPNCKIQGDIVTNTLIVESGAKFSGQCDIGGNSKQIKLKEPEKKVFDKGITEDTKYKSKLGA</sequence>
<evidence type="ECO:0000313" key="3">
    <source>
        <dbReference type="Proteomes" id="UP001172083"/>
    </source>
</evidence>
<dbReference type="RefSeq" id="WP_346756416.1">
    <property type="nucleotide sequence ID" value="NZ_JAUJEB010000001.1"/>
</dbReference>
<organism evidence="2 3">
    <name type="scientific">Agaribacillus aureus</name>
    <dbReference type="NCBI Taxonomy" id="3051825"/>
    <lineage>
        <taxon>Bacteria</taxon>
        <taxon>Pseudomonadati</taxon>
        <taxon>Bacteroidota</taxon>
        <taxon>Cytophagia</taxon>
        <taxon>Cytophagales</taxon>
        <taxon>Splendidivirgaceae</taxon>
        <taxon>Agaribacillus</taxon>
    </lineage>
</organism>
<name>A0ABT8L056_9BACT</name>
<comment type="caution">
    <text evidence="2">The sequence shown here is derived from an EMBL/GenBank/DDBJ whole genome shotgun (WGS) entry which is preliminary data.</text>
</comment>
<dbReference type="InterPro" id="IPR007607">
    <property type="entry name" value="BacA/B"/>
</dbReference>
<dbReference type="PANTHER" id="PTHR35024">
    <property type="entry name" value="HYPOTHETICAL CYTOSOLIC PROTEIN"/>
    <property type="match status" value="1"/>
</dbReference>